<dbReference type="InterPro" id="IPR038019">
    <property type="entry name" value="PRib_AMP_CycHydrolase_sf"/>
</dbReference>
<dbReference type="PANTHER" id="PTHR42945">
    <property type="entry name" value="HISTIDINE BIOSYNTHESIS BIFUNCTIONAL PROTEIN"/>
    <property type="match status" value="1"/>
</dbReference>
<dbReference type="Proteomes" id="UP001501207">
    <property type="component" value="Unassembled WGS sequence"/>
</dbReference>
<evidence type="ECO:0000256" key="3">
    <source>
        <dbReference type="ARBA" id="ARBA00004496"/>
    </source>
</evidence>
<evidence type="ECO:0000256" key="5">
    <source>
        <dbReference type="ARBA" id="ARBA00005204"/>
    </source>
</evidence>
<comment type="similarity">
    <text evidence="7 15">In the N-terminal section; belongs to the PRA-CH family.</text>
</comment>
<dbReference type="InterPro" id="IPR023019">
    <property type="entry name" value="His_synth_HisIE"/>
</dbReference>
<dbReference type="InterPro" id="IPR008179">
    <property type="entry name" value="HisE"/>
</dbReference>
<dbReference type="EC" id="3.5.4.19" evidence="15"/>
<dbReference type="EMBL" id="BAABFN010000005">
    <property type="protein sequence ID" value="GAA4312795.1"/>
    <property type="molecule type" value="Genomic_DNA"/>
</dbReference>
<evidence type="ECO:0000256" key="13">
    <source>
        <dbReference type="ARBA" id="ARBA00023102"/>
    </source>
</evidence>
<keyword evidence="10 15" id="KW-0547">Nucleotide-binding</keyword>
<dbReference type="NCBIfam" id="NF000768">
    <property type="entry name" value="PRK00051.1"/>
    <property type="match status" value="1"/>
</dbReference>
<evidence type="ECO:0000256" key="2">
    <source>
        <dbReference type="ARBA" id="ARBA00001460"/>
    </source>
</evidence>
<dbReference type="SUPFAM" id="SSF101386">
    <property type="entry name" value="all-alpha NTP pyrophosphatases"/>
    <property type="match status" value="1"/>
</dbReference>
<comment type="catalytic activity">
    <reaction evidence="2 15">
        <text>1-(5-phospho-beta-D-ribosyl)-ATP + H2O = 1-(5-phospho-beta-D-ribosyl)-5'-AMP + diphosphate + H(+)</text>
        <dbReference type="Rhea" id="RHEA:22828"/>
        <dbReference type="ChEBI" id="CHEBI:15377"/>
        <dbReference type="ChEBI" id="CHEBI:15378"/>
        <dbReference type="ChEBI" id="CHEBI:33019"/>
        <dbReference type="ChEBI" id="CHEBI:59457"/>
        <dbReference type="ChEBI" id="CHEBI:73183"/>
        <dbReference type="EC" id="3.6.1.31"/>
    </reaction>
</comment>
<dbReference type="HAMAP" id="MF_01020">
    <property type="entry name" value="HisE"/>
    <property type="match status" value="1"/>
</dbReference>
<evidence type="ECO:0000256" key="9">
    <source>
        <dbReference type="ARBA" id="ARBA00022605"/>
    </source>
</evidence>
<dbReference type="Pfam" id="PF01503">
    <property type="entry name" value="PRA-PH"/>
    <property type="match status" value="1"/>
</dbReference>
<proteinExistence type="inferred from homology"/>
<dbReference type="Gene3D" id="1.10.287.1080">
    <property type="entry name" value="MazG-like"/>
    <property type="match status" value="1"/>
</dbReference>
<evidence type="ECO:0000256" key="11">
    <source>
        <dbReference type="ARBA" id="ARBA00022801"/>
    </source>
</evidence>
<feature type="region of interest" description="Phosphoribosyl-ATP pyrophosphohydrolase" evidence="15">
    <location>
        <begin position="120"/>
        <end position="208"/>
    </location>
</feature>
<evidence type="ECO:0000256" key="6">
    <source>
        <dbReference type="ARBA" id="ARBA00007731"/>
    </source>
</evidence>
<dbReference type="EC" id="3.6.1.31" evidence="15"/>
<evidence type="ECO:0000256" key="8">
    <source>
        <dbReference type="ARBA" id="ARBA00022490"/>
    </source>
</evidence>
<comment type="pathway">
    <text evidence="4 15">Amino-acid biosynthesis; L-histidine biosynthesis; L-histidine from 5-phospho-alpha-D-ribose 1-diphosphate: step 3/9.</text>
</comment>
<name>A0ABP8FXB7_9BACT</name>
<evidence type="ECO:0000256" key="12">
    <source>
        <dbReference type="ARBA" id="ARBA00022840"/>
    </source>
</evidence>
<evidence type="ECO:0000256" key="4">
    <source>
        <dbReference type="ARBA" id="ARBA00005169"/>
    </source>
</evidence>
<accession>A0ABP8FXB7</accession>
<evidence type="ECO:0000259" key="16">
    <source>
        <dbReference type="Pfam" id="PF01502"/>
    </source>
</evidence>
<comment type="caution">
    <text evidence="17">The sequence shown here is derived from an EMBL/GenBank/DDBJ whole genome shotgun (WGS) entry which is preliminary data.</text>
</comment>
<evidence type="ECO:0000313" key="17">
    <source>
        <dbReference type="EMBL" id="GAA4312795.1"/>
    </source>
</evidence>
<dbReference type="HAMAP" id="MF_01019">
    <property type="entry name" value="HisIE"/>
    <property type="match status" value="1"/>
</dbReference>
<dbReference type="InterPro" id="IPR002496">
    <property type="entry name" value="PRib_AMP_CycHydrolase_dom"/>
</dbReference>
<keyword evidence="13 15" id="KW-0368">Histidine biosynthesis</keyword>
<comment type="pathway">
    <text evidence="5 15">Amino-acid biosynthesis; L-histidine biosynthesis; L-histidine from 5-phospho-alpha-D-ribose 1-diphosphate: step 2/9.</text>
</comment>
<dbReference type="NCBIfam" id="TIGR03188">
    <property type="entry name" value="histidine_hisI"/>
    <property type="match status" value="1"/>
</dbReference>
<comment type="similarity">
    <text evidence="6 15">In the C-terminal section; belongs to the PRA-PH family.</text>
</comment>
<dbReference type="SUPFAM" id="SSF141734">
    <property type="entry name" value="HisI-like"/>
    <property type="match status" value="1"/>
</dbReference>
<comment type="catalytic activity">
    <reaction evidence="1 15">
        <text>1-(5-phospho-beta-D-ribosyl)-5'-AMP + H2O = 1-(5-phospho-beta-D-ribosyl)-5-[(5-phospho-beta-D-ribosylamino)methylideneamino]imidazole-4-carboxamide</text>
        <dbReference type="Rhea" id="RHEA:20049"/>
        <dbReference type="ChEBI" id="CHEBI:15377"/>
        <dbReference type="ChEBI" id="CHEBI:58435"/>
        <dbReference type="ChEBI" id="CHEBI:59457"/>
        <dbReference type="EC" id="3.5.4.19"/>
    </reaction>
</comment>
<keyword evidence="9 15" id="KW-0028">Amino-acid biosynthesis</keyword>
<dbReference type="Gene3D" id="3.10.20.810">
    <property type="entry name" value="Phosphoribosyl-AMP cyclohydrolase"/>
    <property type="match status" value="1"/>
</dbReference>
<keyword evidence="18" id="KW-1185">Reference proteome</keyword>
<evidence type="ECO:0000256" key="1">
    <source>
        <dbReference type="ARBA" id="ARBA00000024"/>
    </source>
</evidence>
<keyword evidence="8 15" id="KW-0963">Cytoplasm</keyword>
<evidence type="ECO:0000256" key="10">
    <source>
        <dbReference type="ARBA" id="ARBA00022741"/>
    </source>
</evidence>
<organism evidence="17 18">
    <name type="scientific">Compostibacter hankyongensis</name>
    <dbReference type="NCBI Taxonomy" id="1007089"/>
    <lineage>
        <taxon>Bacteria</taxon>
        <taxon>Pseudomonadati</taxon>
        <taxon>Bacteroidota</taxon>
        <taxon>Chitinophagia</taxon>
        <taxon>Chitinophagales</taxon>
        <taxon>Chitinophagaceae</taxon>
        <taxon>Compostibacter</taxon>
    </lineage>
</organism>
<dbReference type="PANTHER" id="PTHR42945:SF9">
    <property type="entry name" value="HISTIDINE BIOSYNTHESIS BIFUNCTIONAL PROTEIN HISIE"/>
    <property type="match status" value="1"/>
</dbReference>
<keyword evidence="11 15" id="KW-0378">Hydrolase</keyword>
<dbReference type="RefSeq" id="WP_344979339.1">
    <property type="nucleotide sequence ID" value="NZ_BAABFN010000005.1"/>
</dbReference>
<dbReference type="CDD" id="cd11534">
    <property type="entry name" value="NTP-PPase_HisIE_like"/>
    <property type="match status" value="1"/>
</dbReference>
<feature type="domain" description="Phosphoribosyl-AMP cyclohydrolase" evidence="16">
    <location>
        <begin position="38"/>
        <end position="110"/>
    </location>
</feature>
<evidence type="ECO:0000256" key="7">
    <source>
        <dbReference type="ARBA" id="ARBA00008299"/>
    </source>
</evidence>
<dbReference type="NCBIfam" id="NF002747">
    <property type="entry name" value="PRK02759.1"/>
    <property type="match status" value="1"/>
</dbReference>
<protein>
    <recommendedName>
        <fullName evidence="15">Histidine biosynthesis bifunctional protein HisIE</fullName>
    </recommendedName>
    <domain>
        <recommendedName>
            <fullName evidence="15">Phosphoribosyl-AMP cyclohydrolase</fullName>
            <shortName evidence="15">PRA-CH</shortName>
            <ecNumber evidence="15">3.5.4.19</ecNumber>
        </recommendedName>
    </domain>
    <domain>
        <recommendedName>
            <fullName evidence="15">Phosphoribosyl-ATP pyrophosphatase</fullName>
            <shortName evidence="15">PRA-PH</shortName>
            <ecNumber evidence="15">3.6.1.31</ecNumber>
        </recommendedName>
    </domain>
</protein>
<feature type="region of interest" description="Phosphoribosyl-AMP cyclohydrolase" evidence="15">
    <location>
        <begin position="1"/>
        <end position="119"/>
    </location>
</feature>
<keyword evidence="14 15" id="KW-0511">Multifunctional enzyme</keyword>
<evidence type="ECO:0000256" key="15">
    <source>
        <dbReference type="HAMAP-Rule" id="MF_01019"/>
    </source>
</evidence>
<evidence type="ECO:0000313" key="18">
    <source>
        <dbReference type="Proteomes" id="UP001501207"/>
    </source>
</evidence>
<sequence>MKEALIKTSLAGKVDFSKSANGLVPAIVQDAQTRKVLMLGYMDRDALERTEEEGRVTFFSRSKDRLWTKGEESGHFLLVENMSLDCDRDTLLIMARPMGPVCHTGADTCFDEENITDNFLIELENTIIDRKVNPRPGSYTARLFEKGINKIAQKVGEEAVELVIESKDDCEELFLNEAADLLYHYLVLLVAKGFVLEDVMDVLKKRHK</sequence>
<comment type="subcellular location">
    <subcellularLocation>
        <location evidence="3 15">Cytoplasm</location>
    </subcellularLocation>
</comment>
<gene>
    <name evidence="15 17" type="primary">hisIE</name>
    <name evidence="15" type="synonym">hisI</name>
    <name evidence="17" type="ORF">GCM10023143_22670</name>
</gene>
<dbReference type="InterPro" id="IPR021130">
    <property type="entry name" value="PRib-ATP_PPHydrolase-like"/>
</dbReference>
<keyword evidence="12 15" id="KW-0067">ATP-binding</keyword>
<reference evidence="18" key="1">
    <citation type="journal article" date="2019" name="Int. J. Syst. Evol. Microbiol.">
        <title>The Global Catalogue of Microorganisms (GCM) 10K type strain sequencing project: providing services to taxonomists for standard genome sequencing and annotation.</title>
        <authorList>
            <consortium name="The Broad Institute Genomics Platform"/>
            <consortium name="The Broad Institute Genome Sequencing Center for Infectious Disease"/>
            <person name="Wu L."/>
            <person name="Ma J."/>
        </authorList>
    </citation>
    <scope>NUCLEOTIDE SEQUENCE [LARGE SCALE GENOMIC DNA]</scope>
    <source>
        <strain evidence="18">JCM 17664</strain>
    </source>
</reference>
<evidence type="ECO:0000256" key="14">
    <source>
        <dbReference type="ARBA" id="ARBA00023268"/>
    </source>
</evidence>
<dbReference type="Pfam" id="PF01502">
    <property type="entry name" value="PRA-CH"/>
    <property type="match status" value="1"/>
</dbReference>